<organism evidence="1 2">
    <name type="scientific">Auritidibacter ignavus</name>
    <dbReference type="NCBI Taxonomy" id="678932"/>
    <lineage>
        <taxon>Bacteria</taxon>
        <taxon>Bacillati</taxon>
        <taxon>Actinomycetota</taxon>
        <taxon>Actinomycetes</taxon>
        <taxon>Micrococcales</taxon>
        <taxon>Micrococcaceae</taxon>
        <taxon>Auritidibacter</taxon>
    </lineage>
</organism>
<dbReference type="RefSeq" id="WP_199223096.1">
    <property type="nucleotide sequence ID" value="NZ_CP122562.1"/>
</dbReference>
<dbReference type="SUPFAM" id="SSF52540">
    <property type="entry name" value="P-loop containing nucleoside triphosphate hydrolases"/>
    <property type="match status" value="1"/>
</dbReference>
<name>A0AAJ6API7_9MICC</name>
<protein>
    <submittedName>
        <fullName evidence="1">Uncharacterized protein</fullName>
    </submittedName>
</protein>
<sequence>MDIVAGLADDEAHLRQMLPHMPRDRELAVHVDATPETLRGRIHRRGWLIELVDDAVKYAAELEPSAADLYLDTTHQTPSQLSDQITAAVLAHAASGPADPEDAFGVPPEASGSAEVVVLTGPGGVGVSTIGFQPFMHLAHAGRGVGYLDAHQLGLLGPSAGSSELAPLRAQNARTVVGTLAAGGAETVVVSGDPHAVRAMEETWDSGPFTPFWLDASADALAERITARAQGGGPPLQGDHRLGLAGAALDAAIAAAVEESRQHHLRPPNAHVVNTTDREPSETAAAIAAALPWT</sequence>
<evidence type="ECO:0000313" key="2">
    <source>
        <dbReference type="Proteomes" id="UP001224674"/>
    </source>
</evidence>
<dbReference type="AlphaFoldDB" id="A0AAJ6API7"/>
<reference evidence="1 2" key="1">
    <citation type="submission" date="2023-03" db="EMBL/GenBank/DDBJ databases">
        <title>Complete genome sequences of several Auritidibacter ignavus strains isolated from ear infections.</title>
        <authorList>
            <person name="Baehr T."/>
            <person name="Baumhoegger A.M."/>
        </authorList>
    </citation>
    <scope>NUCLEOTIDE SEQUENCE [LARGE SCALE GENOMIC DNA]</scope>
    <source>
        <strain evidence="1 2">BABAE-6</strain>
    </source>
</reference>
<dbReference type="InterPro" id="IPR027417">
    <property type="entry name" value="P-loop_NTPase"/>
</dbReference>
<gene>
    <name evidence="1" type="ORF">QDX21_02730</name>
</gene>
<evidence type="ECO:0000313" key="1">
    <source>
        <dbReference type="EMBL" id="WGH93730.1"/>
    </source>
</evidence>
<dbReference type="Gene3D" id="3.40.50.300">
    <property type="entry name" value="P-loop containing nucleotide triphosphate hydrolases"/>
    <property type="match status" value="2"/>
</dbReference>
<proteinExistence type="predicted"/>
<dbReference type="EMBL" id="CP122566">
    <property type="protein sequence ID" value="WGH93730.1"/>
    <property type="molecule type" value="Genomic_DNA"/>
</dbReference>
<accession>A0AAJ6API7</accession>
<keyword evidence="2" id="KW-1185">Reference proteome</keyword>
<dbReference type="Proteomes" id="UP001224674">
    <property type="component" value="Chromosome"/>
</dbReference>